<feature type="signal peptide" evidence="2">
    <location>
        <begin position="1"/>
        <end position="16"/>
    </location>
</feature>
<reference evidence="3" key="1">
    <citation type="submission" date="2016-04" db="EMBL/GenBank/DDBJ databases">
        <authorList>
            <person name="Nguyen H.D."/>
            <person name="Samba Siva P."/>
            <person name="Cullis J."/>
            <person name="Levesque C.A."/>
            <person name="Hambleton S."/>
        </authorList>
    </citation>
    <scope>NUCLEOTIDE SEQUENCE</scope>
    <source>
        <strain evidence="3">DAOMC 236416</strain>
    </source>
</reference>
<keyword evidence="2" id="KW-0732">Signal</keyword>
<proteinExistence type="predicted"/>
<organism evidence="3 4">
    <name type="scientific">Tilletia indica</name>
    <dbReference type="NCBI Taxonomy" id="43049"/>
    <lineage>
        <taxon>Eukaryota</taxon>
        <taxon>Fungi</taxon>
        <taxon>Dikarya</taxon>
        <taxon>Basidiomycota</taxon>
        <taxon>Ustilaginomycotina</taxon>
        <taxon>Exobasidiomycetes</taxon>
        <taxon>Tilletiales</taxon>
        <taxon>Tilletiaceae</taxon>
        <taxon>Tilletia</taxon>
    </lineage>
</organism>
<name>A0A177T227_9BASI</name>
<evidence type="ECO:0000256" key="1">
    <source>
        <dbReference type="SAM" id="MobiDB-lite"/>
    </source>
</evidence>
<keyword evidence="4" id="KW-1185">Reference proteome</keyword>
<evidence type="ECO:0000256" key="2">
    <source>
        <dbReference type="SAM" id="SignalP"/>
    </source>
</evidence>
<comment type="caution">
    <text evidence="3">The sequence shown here is derived from an EMBL/GenBank/DDBJ whole genome shotgun (WGS) entry which is preliminary data.</text>
</comment>
<evidence type="ECO:0000313" key="4">
    <source>
        <dbReference type="Proteomes" id="UP000077521"/>
    </source>
</evidence>
<protein>
    <submittedName>
        <fullName evidence="3">Uncharacterized protein</fullName>
    </submittedName>
</protein>
<dbReference type="AlphaFoldDB" id="A0A177T227"/>
<feature type="chain" id="PRO_5043893020" evidence="2">
    <location>
        <begin position="17"/>
        <end position="125"/>
    </location>
</feature>
<dbReference type="Proteomes" id="UP000077521">
    <property type="component" value="Unassembled WGS sequence"/>
</dbReference>
<accession>A0A177T227</accession>
<gene>
    <name evidence="3" type="ORF">A4X13_0g8648</name>
</gene>
<sequence>MISSLILLSIPHLLWLFIRFLQQDGGSNSVGKLGSVTLRPDGEYTVHAVSGDDSEDKVEGDPVSQVAARRRTVTPRRRYDLRCVNTKDNLDSTRPEGKYSPIRCGNTTGRRLATLQFTAPSRRSS</sequence>
<reference evidence="3" key="2">
    <citation type="journal article" date="2019" name="IMA Fungus">
        <title>Genome sequencing and comparison of five Tilletia species to identify candidate genes for the detection of regulated species infecting wheat.</title>
        <authorList>
            <person name="Nguyen H.D.T."/>
            <person name="Sultana T."/>
            <person name="Kesanakurti P."/>
            <person name="Hambleton S."/>
        </authorList>
    </citation>
    <scope>NUCLEOTIDE SEQUENCE</scope>
    <source>
        <strain evidence="3">DAOMC 236416</strain>
    </source>
</reference>
<feature type="region of interest" description="Disordered" evidence="1">
    <location>
        <begin position="48"/>
        <end position="68"/>
    </location>
</feature>
<evidence type="ECO:0000313" key="3">
    <source>
        <dbReference type="EMBL" id="KAE8237758.1"/>
    </source>
</evidence>
<dbReference type="EMBL" id="LWDF02001646">
    <property type="protein sequence ID" value="KAE8237758.1"/>
    <property type="molecule type" value="Genomic_DNA"/>
</dbReference>